<comment type="caution">
    <text evidence="1">The sequence shown here is derived from an EMBL/GenBank/DDBJ whole genome shotgun (WGS) entry which is preliminary data.</text>
</comment>
<sequence length="62" mass="6913">MLDQNYRSNDGLIELDLSQVELVAGGNPRAVASAARFGWRVGSAIYNRYDTQILDAIDWVLN</sequence>
<keyword evidence="2" id="KW-1185">Reference proteome</keyword>
<dbReference type="RefSeq" id="WP_114647115.1">
    <property type="nucleotide sequence ID" value="NZ_QQNH01000045.1"/>
</dbReference>
<organism evidence="1 2">
    <name type="scientific">Pelagibacterium lacus</name>
    <dbReference type="NCBI Taxonomy" id="2282655"/>
    <lineage>
        <taxon>Bacteria</taxon>
        <taxon>Pseudomonadati</taxon>
        <taxon>Pseudomonadota</taxon>
        <taxon>Alphaproteobacteria</taxon>
        <taxon>Hyphomicrobiales</taxon>
        <taxon>Devosiaceae</taxon>
        <taxon>Pelagibacterium</taxon>
    </lineage>
</organism>
<accession>A0A369VZS8</accession>
<dbReference type="Proteomes" id="UP000253759">
    <property type="component" value="Unassembled WGS sequence"/>
</dbReference>
<reference evidence="2" key="1">
    <citation type="submission" date="2018-07" db="EMBL/GenBank/DDBJ databases">
        <authorList>
            <person name="Liu B.-T."/>
            <person name="Du Z."/>
        </authorList>
    </citation>
    <scope>NUCLEOTIDE SEQUENCE [LARGE SCALE GENOMIC DNA]</scope>
    <source>
        <strain evidence="2">XYN52</strain>
    </source>
</reference>
<evidence type="ECO:0000313" key="1">
    <source>
        <dbReference type="EMBL" id="RDE07643.1"/>
    </source>
</evidence>
<dbReference type="EMBL" id="QQNH01000045">
    <property type="protein sequence ID" value="RDE07643.1"/>
    <property type="molecule type" value="Genomic_DNA"/>
</dbReference>
<gene>
    <name evidence="1" type="ORF">DVH29_15625</name>
</gene>
<evidence type="ECO:0000313" key="2">
    <source>
        <dbReference type="Proteomes" id="UP000253759"/>
    </source>
</evidence>
<name>A0A369VZS8_9HYPH</name>
<dbReference type="AlphaFoldDB" id="A0A369VZS8"/>
<protein>
    <submittedName>
        <fullName evidence="1">Uncharacterized protein</fullName>
    </submittedName>
</protein>
<proteinExistence type="predicted"/>